<evidence type="ECO:0000313" key="1">
    <source>
        <dbReference type="EMBL" id="AXH68306.1"/>
    </source>
</evidence>
<reference evidence="1 2" key="1">
    <citation type="submission" date="2018-07" db="EMBL/GenBank/DDBJ databases">
        <authorList>
            <person name="Connors B.J."/>
            <person name="Brown B.K."/>
            <person name="Maher T."/>
            <person name="Clarke K."/>
            <person name="Robinson M."/>
            <person name="Levine L."/>
            <person name="Dantico L."/>
            <person name="Garlena R.A."/>
            <person name="Russell D.A."/>
            <person name="Pope W.H."/>
            <person name="Jacobs-Se D."/>
            <person name="Hatfull G.F."/>
        </authorList>
    </citation>
    <scope>NUCLEOTIDE SEQUENCE [LARGE SCALE GENOMIC DNA]</scope>
</reference>
<organism evidence="1 2">
    <name type="scientific">Mycobacterium phage Tydolla</name>
    <dbReference type="NCBI Taxonomy" id="2283262"/>
    <lineage>
        <taxon>Viruses</taxon>
        <taxon>Duplodnaviria</taxon>
        <taxon>Heunggongvirae</taxon>
        <taxon>Uroviricota</taxon>
        <taxon>Caudoviricetes</taxon>
        <taxon>Bclasvirinae</taxon>
        <taxon>Pipefishvirus</taxon>
        <taxon>Pipefishvirus athena</taxon>
    </lineage>
</organism>
<name>A0A345MCT5_9CAUD</name>
<sequence length="81" mass="9013">MIEIEVVGVKDGHPVRHVERQDGTTVQAAVEWLDPEVRRTMGEKVLIRHVVTADEDGQCLAYRRVGGEIVAFANVFEVVGE</sequence>
<protein>
    <submittedName>
        <fullName evidence="1">Uncharacterized protein</fullName>
    </submittedName>
</protein>
<gene>
    <name evidence="1" type="primary">96</name>
    <name evidence="1" type="ORF">SEA_TYDOLLA_96</name>
</gene>
<accession>A0A345MCT5</accession>
<dbReference type="Proteomes" id="UP000260127">
    <property type="component" value="Segment"/>
</dbReference>
<evidence type="ECO:0000313" key="2">
    <source>
        <dbReference type="Proteomes" id="UP000260127"/>
    </source>
</evidence>
<dbReference type="EMBL" id="MH576977">
    <property type="protein sequence ID" value="AXH68306.1"/>
    <property type="molecule type" value="Genomic_DNA"/>
</dbReference>
<proteinExistence type="predicted"/>